<gene>
    <name evidence="4" type="ORF">TeGR_g7359</name>
</gene>
<keyword evidence="5" id="KW-1185">Reference proteome</keyword>
<accession>A0ABQ6MEW9</accession>
<dbReference type="Proteomes" id="UP001165060">
    <property type="component" value="Unassembled WGS sequence"/>
</dbReference>
<reference evidence="4 5" key="1">
    <citation type="journal article" date="2023" name="Commun. Biol.">
        <title>Genome analysis of Parmales, the sister group of diatoms, reveals the evolutionary specialization of diatoms from phago-mixotrophs to photoautotrophs.</title>
        <authorList>
            <person name="Ban H."/>
            <person name="Sato S."/>
            <person name="Yoshikawa S."/>
            <person name="Yamada K."/>
            <person name="Nakamura Y."/>
            <person name="Ichinomiya M."/>
            <person name="Sato N."/>
            <person name="Blanc-Mathieu R."/>
            <person name="Endo H."/>
            <person name="Kuwata A."/>
            <person name="Ogata H."/>
        </authorList>
    </citation>
    <scope>NUCLEOTIDE SEQUENCE [LARGE SCALE GENOMIC DNA]</scope>
</reference>
<dbReference type="Gene3D" id="2.20.70.10">
    <property type="match status" value="1"/>
</dbReference>
<dbReference type="SUPFAM" id="SSF48403">
    <property type="entry name" value="Ankyrin repeat"/>
    <property type="match status" value="1"/>
</dbReference>
<dbReference type="EMBL" id="BRYB01004061">
    <property type="protein sequence ID" value="GMI25094.1"/>
    <property type="molecule type" value="Genomic_DNA"/>
</dbReference>
<evidence type="ECO:0000313" key="4">
    <source>
        <dbReference type="EMBL" id="GMI25094.1"/>
    </source>
</evidence>
<protein>
    <recommendedName>
        <fullName evidence="3">WW domain-containing protein</fullName>
    </recommendedName>
</protein>
<comment type="caution">
    <text evidence="4">The sequence shown here is derived from an EMBL/GenBank/DDBJ whole genome shotgun (WGS) entry which is preliminary data.</text>
</comment>
<proteinExistence type="predicted"/>
<dbReference type="Gene3D" id="1.25.40.20">
    <property type="entry name" value="Ankyrin repeat-containing domain"/>
    <property type="match status" value="1"/>
</dbReference>
<organism evidence="4 5">
    <name type="scientific">Tetraparma gracilis</name>
    <dbReference type="NCBI Taxonomy" id="2962635"/>
    <lineage>
        <taxon>Eukaryota</taxon>
        <taxon>Sar</taxon>
        <taxon>Stramenopiles</taxon>
        <taxon>Ochrophyta</taxon>
        <taxon>Bolidophyceae</taxon>
        <taxon>Parmales</taxon>
        <taxon>Triparmaceae</taxon>
        <taxon>Tetraparma</taxon>
    </lineage>
</organism>
<dbReference type="SMART" id="SM00456">
    <property type="entry name" value="WW"/>
    <property type="match status" value="1"/>
</dbReference>
<dbReference type="CDD" id="cd00201">
    <property type="entry name" value="WW"/>
    <property type="match status" value="1"/>
</dbReference>
<evidence type="ECO:0000259" key="3">
    <source>
        <dbReference type="PROSITE" id="PS50020"/>
    </source>
</evidence>
<dbReference type="InterPro" id="IPR002110">
    <property type="entry name" value="Ankyrin_rpt"/>
</dbReference>
<dbReference type="PROSITE" id="PS01159">
    <property type="entry name" value="WW_DOMAIN_1"/>
    <property type="match status" value="1"/>
</dbReference>
<dbReference type="PROSITE" id="PS50020">
    <property type="entry name" value="WW_DOMAIN_2"/>
    <property type="match status" value="1"/>
</dbReference>
<dbReference type="PANTHER" id="PTHR24186:SF38">
    <property type="entry name" value="ANKYRIN REPEAT FAMILY PROTEIN"/>
    <property type="match status" value="1"/>
</dbReference>
<name>A0ABQ6MEW9_9STRA</name>
<sequence>MAASDTSSELAKLCWADNWDGVRDRLMTFQAELRNADANKILPLHIACWHKAPRDILDNMIKMYPAAVAAQTSGGNFPLDYVKLFHQSPEEDLLALLNPESVIPEEQKSDEPTSTTELHRLCFWKFNEASERLKVFPEEAAFQDENGNLPLHIAIEHQCNVKFLEELLAAHPGGSWHSNKVGKLPLHVAAQNWTKIPVLAVLVKAYPNGVNSTDNYGDLPINFAMKEYPDQAVLKMIEPNEPSTPKWIKIRDPDSGHDYYENQFTKETSWEKPAKGFFE</sequence>
<dbReference type="PANTHER" id="PTHR24186">
    <property type="entry name" value="PROTEIN PHOSPHATASE 1 REGULATORY SUBUNIT"/>
    <property type="match status" value="1"/>
</dbReference>
<evidence type="ECO:0000313" key="5">
    <source>
        <dbReference type="Proteomes" id="UP001165060"/>
    </source>
</evidence>
<dbReference type="InterPro" id="IPR036770">
    <property type="entry name" value="Ankyrin_rpt-contain_sf"/>
</dbReference>
<dbReference type="SMART" id="SM00248">
    <property type="entry name" value="ANK"/>
    <property type="match status" value="3"/>
</dbReference>
<evidence type="ECO:0000256" key="2">
    <source>
        <dbReference type="ARBA" id="ARBA00023043"/>
    </source>
</evidence>
<dbReference type="SUPFAM" id="SSF51045">
    <property type="entry name" value="WW domain"/>
    <property type="match status" value="1"/>
</dbReference>
<keyword evidence="1" id="KW-0677">Repeat</keyword>
<keyword evidence="2" id="KW-0040">ANK repeat</keyword>
<dbReference type="InterPro" id="IPR001202">
    <property type="entry name" value="WW_dom"/>
</dbReference>
<dbReference type="InterPro" id="IPR036020">
    <property type="entry name" value="WW_dom_sf"/>
</dbReference>
<evidence type="ECO:0000256" key="1">
    <source>
        <dbReference type="ARBA" id="ARBA00022737"/>
    </source>
</evidence>
<feature type="domain" description="WW" evidence="3">
    <location>
        <begin position="241"/>
        <end position="275"/>
    </location>
</feature>